<proteinExistence type="predicted"/>
<comment type="caution">
    <text evidence="1">The sequence shown here is derived from an EMBL/GenBank/DDBJ whole genome shotgun (WGS) entry which is preliminary data.</text>
</comment>
<dbReference type="Proteomes" id="UP001056120">
    <property type="component" value="Linkage Group LG08"/>
</dbReference>
<name>A0ACB9IMJ3_9ASTR</name>
<gene>
    <name evidence="1" type="ORF">L1987_24680</name>
</gene>
<protein>
    <submittedName>
        <fullName evidence="1">Uncharacterized protein</fullName>
    </submittedName>
</protein>
<organism evidence="1 2">
    <name type="scientific">Smallanthus sonchifolius</name>
    <dbReference type="NCBI Taxonomy" id="185202"/>
    <lineage>
        <taxon>Eukaryota</taxon>
        <taxon>Viridiplantae</taxon>
        <taxon>Streptophyta</taxon>
        <taxon>Embryophyta</taxon>
        <taxon>Tracheophyta</taxon>
        <taxon>Spermatophyta</taxon>
        <taxon>Magnoliopsida</taxon>
        <taxon>eudicotyledons</taxon>
        <taxon>Gunneridae</taxon>
        <taxon>Pentapetalae</taxon>
        <taxon>asterids</taxon>
        <taxon>campanulids</taxon>
        <taxon>Asterales</taxon>
        <taxon>Asteraceae</taxon>
        <taxon>Asteroideae</taxon>
        <taxon>Heliantheae alliance</taxon>
        <taxon>Millerieae</taxon>
        <taxon>Smallanthus</taxon>
    </lineage>
</organism>
<evidence type="ECO:0000313" key="2">
    <source>
        <dbReference type="Proteomes" id="UP001056120"/>
    </source>
</evidence>
<reference evidence="2" key="1">
    <citation type="journal article" date="2022" name="Mol. Ecol. Resour.">
        <title>The genomes of chicory, endive, great burdock and yacon provide insights into Asteraceae palaeo-polyploidization history and plant inulin production.</title>
        <authorList>
            <person name="Fan W."/>
            <person name="Wang S."/>
            <person name="Wang H."/>
            <person name="Wang A."/>
            <person name="Jiang F."/>
            <person name="Liu H."/>
            <person name="Zhao H."/>
            <person name="Xu D."/>
            <person name="Zhang Y."/>
        </authorList>
    </citation>
    <scope>NUCLEOTIDE SEQUENCE [LARGE SCALE GENOMIC DNA]</scope>
    <source>
        <strain evidence="2">cv. Yunnan</strain>
    </source>
</reference>
<sequence>MKFLLIVVVVHGRARVTANVQLLPMRLLLSDQLLIKIRVEAINEILLIIAQYSILVIKEWNRSRKLQEKGTLAEDQIEAQNNVQSSVKKRKQIIIEMASLEKNNNAFKRLRSIGLI</sequence>
<reference evidence="1 2" key="2">
    <citation type="journal article" date="2022" name="Mol. Ecol. Resour.">
        <title>The genomes of chicory, endive, great burdock and yacon provide insights into Asteraceae paleo-polyploidization history and plant inulin production.</title>
        <authorList>
            <person name="Fan W."/>
            <person name="Wang S."/>
            <person name="Wang H."/>
            <person name="Wang A."/>
            <person name="Jiang F."/>
            <person name="Liu H."/>
            <person name="Zhao H."/>
            <person name="Xu D."/>
            <person name="Zhang Y."/>
        </authorList>
    </citation>
    <scope>NUCLEOTIDE SEQUENCE [LARGE SCALE GENOMIC DNA]</scope>
    <source>
        <strain evidence="2">cv. Yunnan</strain>
        <tissue evidence="1">Leaves</tissue>
    </source>
</reference>
<keyword evidence="2" id="KW-1185">Reference proteome</keyword>
<accession>A0ACB9IMJ3</accession>
<dbReference type="EMBL" id="CM042025">
    <property type="protein sequence ID" value="KAI3808721.1"/>
    <property type="molecule type" value="Genomic_DNA"/>
</dbReference>
<evidence type="ECO:0000313" key="1">
    <source>
        <dbReference type="EMBL" id="KAI3808721.1"/>
    </source>
</evidence>